<name>A0ABR2G1C5_9ROSI</name>
<gene>
    <name evidence="9" type="ORF">V6N12_024536</name>
</gene>
<protein>
    <recommendedName>
        <fullName evidence="11">Seipin-1</fullName>
    </recommendedName>
</protein>
<proteinExistence type="predicted"/>
<reference evidence="9 10" key="1">
    <citation type="journal article" date="2024" name="G3 (Bethesda)">
        <title>Genome assembly of Hibiscus sabdariffa L. provides insights into metabolisms of medicinal natural products.</title>
        <authorList>
            <person name="Kim T."/>
        </authorList>
    </citation>
    <scope>NUCLEOTIDE SEQUENCE [LARGE SCALE GENOMIC DNA]</scope>
    <source>
        <strain evidence="9">TK-2024</strain>
        <tissue evidence="9">Old leaves</tissue>
    </source>
</reference>
<feature type="compositionally biased region" description="Low complexity" evidence="7">
    <location>
        <begin position="467"/>
        <end position="476"/>
    </location>
</feature>
<keyword evidence="3" id="KW-0256">Endoplasmic reticulum</keyword>
<evidence type="ECO:0000256" key="3">
    <source>
        <dbReference type="ARBA" id="ARBA00022824"/>
    </source>
</evidence>
<evidence type="ECO:0008006" key="11">
    <source>
        <dbReference type="Google" id="ProtNLM"/>
    </source>
</evidence>
<keyword evidence="10" id="KW-1185">Reference proteome</keyword>
<dbReference type="CDD" id="cd23995">
    <property type="entry name" value="Seipin_BSCL2_like"/>
    <property type="match status" value="1"/>
</dbReference>
<feature type="transmembrane region" description="Helical" evidence="8">
    <location>
        <begin position="154"/>
        <end position="185"/>
    </location>
</feature>
<keyword evidence="4 8" id="KW-1133">Transmembrane helix</keyword>
<dbReference type="PANTHER" id="PTHR21212">
    <property type="entry name" value="BERNARDINELLI-SEIP CONGENITAL LIPODYSTROPHY 2 HOMOLOG BSCL2 PROTEIN"/>
    <property type="match status" value="1"/>
</dbReference>
<comment type="caution">
    <text evidence="9">The sequence shown here is derived from an EMBL/GenBank/DDBJ whole genome shotgun (WGS) entry which is preliminary data.</text>
</comment>
<evidence type="ECO:0000256" key="6">
    <source>
        <dbReference type="ARBA" id="ARBA00023136"/>
    </source>
</evidence>
<evidence type="ECO:0000256" key="2">
    <source>
        <dbReference type="ARBA" id="ARBA00022692"/>
    </source>
</evidence>
<evidence type="ECO:0000256" key="5">
    <source>
        <dbReference type="ARBA" id="ARBA00023098"/>
    </source>
</evidence>
<keyword evidence="2 8" id="KW-0812">Transmembrane</keyword>
<evidence type="ECO:0000256" key="7">
    <source>
        <dbReference type="SAM" id="MobiDB-lite"/>
    </source>
</evidence>
<evidence type="ECO:0000256" key="4">
    <source>
        <dbReference type="ARBA" id="ARBA00022989"/>
    </source>
</evidence>
<sequence length="500" mass="55436">MCVIWALSLSKTKTPSKCKSQQHLSKSNLALSPRIPAHANAALQAVGSSQPHHKPTLSSSQSPPPEMEDMEPQVQAHHAVPNPPDSLTSVLSLQADILYNCFITLSSPFFTLFSAALDSYHRAEETTASVETAVQKLPSNITHGSSLLLKRVGLGLLGAAQVCMLLVFLLVLAALVGFGLVQIWVEEPVFVREKLFFDYTEVNPTAVFRSSGGGIDGGRGSYKKKQMGAPVGHTIHVYLVLVMPESDFNRHIGMFQEFVYGFHLMYLFDQLTAELLSINGDVMAKSSQPVMLRFRSLPVRLARTFLMGIPLMLGISSETQKVKIEILRYKEGHLRSKAVRVTLSPRAGTLSPPQLYEAEIMMNSQLPWTKQLVHNWKWTLYVWASLYIYMLFLILLVIGCFRPLFFSLMTSGYSNRHRSDARVEEAAIGGGTNNRNEVSELIRKWQQSRRKRKAVVFLNKDCSEVASASASASSISLTREDKSEVIEEDVGDSESVCLGG</sequence>
<dbReference type="EMBL" id="JBBPBM010000004">
    <property type="protein sequence ID" value="KAK8590153.1"/>
    <property type="molecule type" value="Genomic_DNA"/>
</dbReference>
<dbReference type="Proteomes" id="UP001472677">
    <property type="component" value="Unassembled WGS sequence"/>
</dbReference>
<organism evidence="9 10">
    <name type="scientific">Hibiscus sabdariffa</name>
    <name type="common">roselle</name>
    <dbReference type="NCBI Taxonomy" id="183260"/>
    <lineage>
        <taxon>Eukaryota</taxon>
        <taxon>Viridiplantae</taxon>
        <taxon>Streptophyta</taxon>
        <taxon>Embryophyta</taxon>
        <taxon>Tracheophyta</taxon>
        <taxon>Spermatophyta</taxon>
        <taxon>Magnoliopsida</taxon>
        <taxon>eudicotyledons</taxon>
        <taxon>Gunneridae</taxon>
        <taxon>Pentapetalae</taxon>
        <taxon>rosids</taxon>
        <taxon>malvids</taxon>
        <taxon>Malvales</taxon>
        <taxon>Malvaceae</taxon>
        <taxon>Malvoideae</taxon>
        <taxon>Hibiscus</taxon>
    </lineage>
</organism>
<evidence type="ECO:0000256" key="1">
    <source>
        <dbReference type="ARBA" id="ARBA00004477"/>
    </source>
</evidence>
<feature type="compositionally biased region" description="Polar residues" evidence="7">
    <location>
        <begin position="46"/>
        <end position="61"/>
    </location>
</feature>
<evidence type="ECO:0000256" key="8">
    <source>
        <dbReference type="SAM" id="Phobius"/>
    </source>
</evidence>
<comment type="subcellular location">
    <subcellularLocation>
        <location evidence="1">Endoplasmic reticulum membrane</location>
        <topology evidence="1">Multi-pass membrane protein</topology>
    </subcellularLocation>
</comment>
<dbReference type="Pfam" id="PF06775">
    <property type="entry name" value="Seipin"/>
    <property type="match status" value="1"/>
</dbReference>
<feature type="region of interest" description="Disordered" evidence="7">
    <location>
        <begin position="467"/>
        <end position="500"/>
    </location>
</feature>
<evidence type="ECO:0000313" key="10">
    <source>
        <dbReference type="Proteomes" id="UP001472677"/>
    </source>
</evidence>
<dbReference type="PANTHER" id="PTHR21212:SF5">
    <property type="entry name" value="SEIPIN-1"/>
    <property type="match status" value="1"/>
</dbReference>
<keyword evidence="5" id="KW-0443">Lipid metabolism</keyword>
<accession>A0ABR2G1C5</accession>
<keyword evidence="6 8" id="KW-0472">Membrane</keyword>
<feature type="transmembrane region" description="Helical" evidence="8">
    <location>
        <begin position="380"/>
        <end position="401"/>
    </location>
</feature>
<dbReference type="InterPro" id="IPR009617">
    <property type="entry name" value="Seipin"/>
</dbReference>
<evidence type="ECO:0000313" key="9">
    <source>
        <dbReference type="EMBL" id="KAK8590153.1"/>
    </source>
</evidence>
<feature type="region of interest" description="Disordered" evidence="7">
    <location>
        <begin position="43"/>
        <end position="81"/>
    </location>
</feature>